<feature type="compositionally biased region" description="Basic and acidic residues" evidence="1">
    <location>
        <begin position="153"/>
        <end position="162"/>
    </location>
</feature>
<feature type="region of interest" description="Disordered" evidence="1">
    <location>
        <begin position="36"/>
        <end position="55"/>
    </location>
</feature>
<dbReference type="EMBL" id="JAAXZR010000020">
    <property type="protein sequence ID" value="NLT79781.1"/>
    <property type="molecule type" value="Genomic_DNA"/>
</dbReference>
<feature type="compositionally biased region" description="Basic and acidic residues" evidence="1">
    <location>
        <begin position="180"/>
        <end position="200"/>
    </location>
</feature>
<evidence type="ECO:0000313" key="2">
    <source>
        <dbReference type="EMBL" id="NLT79781.1"/>
    </source>
</evidence>
<proteinExistence type="predicted"/>
<dbReference type="GeneID" id="78115881"/>
<feature type="compositionally biased region" description="Basic and acidic residues" evidence="1">
    <location>
        <begin position="40"/>
        <end position="55"/>
    </location>
</feature>
<gene>
    <name evidence="2" type="ORF">GXW98_05820</name>
</gene>
<feature type="compositionally biased region" description="Basic and acidic residues" evidence="1">
    <location>
        <begin position="210"/>
        <end position="225"/>
    </location>
</feature>
<dbReference type="Proteomes" id="UP000767327">
    <property type="component" value="Unassembled WGS sequence"/>
</dbReference>
<name>A0A971CZN8_9BIFI</name>
<organism evidence="2 3">
    <name type="scientific">Bifidobacterium crudilactis</name>
    <dbReference type="NCBI Taxonomy" id="327277"/>
    <lineage>
        <taxon>Bacteria</taxon>
        <taxon>Bacillati</taxon>
        <taxon>Actinomycetota</taxon>
        <taxon>Actinomycetes</taxon>
        <taxon>Bifidobacteriales</taxon>
        <taxon>Bifidobacteriaceae</taxon>
        <taxon>Bifidobacterium</taxon>
    </lineage>
</organism>
<feature type="region of interest" description="Disordered" evidence="1">
    <location>
        <begin position="240"/>
        <end position="284"/>
    </location>
</feature>
<feature type="compositionally biased region" description="Low complexity" evidence="1">
    <location>
        <begin position="251"/>
        <end position="264"/>
    </location>
</feature>
<dbReference type="AlphaFoldDB" id="A0A971CZN8"/>
<comment type="caution">
    <text evidence="2">The sequence shown here is derived from an EMBL/GenBank/DDBJ whole genome shotgun (WGS) entry which is preliminary data.</text>
</comment>
<evidence type="ECO:0000313" key="3">
    <source>
        <dbReference type="Proteomes" id="UP000767327"/>
    </source>
</evidence>
<sequence>MDMMENGTSDAEIVQGSTAPVRSTATLAGIALEAMSAMRSQHDEQAADSDGRDSREITQRIEALRASSLSEVEAATPEGWIDQASPERIADLVQITDTWKGRDERMEAARQRIEQDVLERYGVRIADHPDRASIIDAISKSDSLNVTAALRDGQAEQRRDEAGQSMARVDELESTLDTEQSDKPGDAVLRERDENERGQAQDDAGMVFDSADRIQGEADRMRAEGVGEDEIQGRMLVEVSHGQSASQAPVAGRNAAARKGGKTASKARGVRKGRGNVRQQGLSR</sequence>
<protein>
    <submittedName>
        <fullName evidence="2">Uncharacterized protein</fullName>
    </submittedName>
</protein>
<reference evidence="2" key="1">
    <citation type="journal article" date="2020" name="Biotechnol. Biofuels">
        <title>New insights from the biogas microbiome by comprehensive genome-resolved metagenomics of nearly 1600 species originating from multiple anaerobic digesters.</title>
        <authorList>
            <person name="Campanaro S."/>
            <person name="Treu L."/>
            <person name="Rodriguez-R L.M."/>
            <person name="Kovalovszki A."/>
            <person name="Ziels R.M."/>
            <person name="Maus I."/>
            <person name="Zhu X."/>
            <person name="Kougias P.G."/>
            <person name="Basile A."/>
            <person name="Luo G."/>
            <person name="Schluter A."/>
            <person name="Konstantinidis K.T."/>
            <person name="Angelidaki I."/>
        </authorList>
    </citation>
    <scope>NUCLEOTIDE SEQUENCE</scope>
    <source>
        <strain evidence="2">AS01afH2WH_6</strain>
    </source>
</reference>
<feature type="region of interest" description="Disordered" evidence="1">
    <location>
        <begin position="152"/>
        <end position="228"/>
    </location>
</feature>
<dbReference type="RefSeq" id="WP_034253373.1">
    <property type="nucleotide sequence ID" value="NZ_CP181270.1"/>
</dbReference>
<dbReference type="OrthoDB" id="104997at2"/>
<evidence type="ECO:0000256" key="1">
    <source>
        <dbReference type="SAM" id="MobiDB-lite"/>
    </source>
</evidence>
<reference evidence="2" key="2">
    <citation type="submission" date="2020-01" db="EMBL/GenBank/DDBJ databases">
        <authorList>
            <person name="Campanaro S."/>
        </authorList>
    </citation>
    <scope>NUCLEOTIDE SEQUENCE</scope>
    <source>
        <strain evidence="2">AS01afH2WH_6</strain>
    </source>
</reference>
<accession>A0A971CZN8</accession>